<proteinExistence type="predicted"/>
<accession>A0A1S9ZTH1</accession>
<evidence type="ECO:0000313" key="1">
    <source>
        <dbReference type="EMBL" id="OOR86819.1"/>
    </source>
</evidence>
<keyword evidence="3" id="KW-1185">Reference proteome</keyword>
<gene>
    <name evidence="1" type="ORF">B0181_11430</name>
    <name evidence="2" type="ORF">NCTC10293_01185</name>
</gene>
<dbReference type="Proteomes" id="UP000255279">
    <property type="component" value="Unassembled WGS sequence"/>
</dbReference>
<evidence type="ECO:0000313" key="4">
    <source>
        <dbReference type="Proteomes" id="UP000255279"/>
    </source>
</evidence>
<dbReference type="Proteomes" id="UP000190435">
    <property type="component" value="Unassembled WGS sequence"/>
</dbReference>
<protein>
    <submittedName>
        <fullName evidence="1">Uncharacterized protein</fullName>
    </submittedName>
</protein>
<evidence type="ECO:0000313" key="3">
    <source>
        <dbReference type="Proteomes" id="UP000190435"/>
    </source>
</evidence>
<organism evidence="1 3">
    <name type="scientific">Moraxella caviae</name>
    <dbReference type="NCBI Taxonomy" id="34060"/>
    <lineage>
        <taxon>Bacteria</taxon>
        <taxon>Pseudomonadati</taxon>
        <taxon>Pseudomonadota</taxon>
        <taxon>Gammaproteobacteria</taxon>
        <taxon>Moraxellales</taxon>
        <taxon>Moraxellaceae</taxon>
        <taxon>Moraxella</taxon>
    </lineage>
</organism>
<dbReference type="AlphaFoldDB" id="A0A1S9ZTH1"/>
<reference evidence="1 3" key="1">
    <citation type="submission" date="2017-02" db="EMBL/GenBank/DDBJ databases">
        <title>Draft genome sequence of Moraxella caviae CCUG 355 type strain.</title>
        <authorList>
            <person name="Engstrom-Jakobsson H."/>
            <person name="Salva-Serra F."/>
            <person name="Thorell K."/>
            <person name="Gonzales-Siles L."/>
            <person name="Karlsson R."/>
            <person name="Boulund F."/>
            <person name="Engstrand L."/>
            <person name="Moore E."/>
        </authorList>
    </citation>
    <scope>NUCLEOTIDE SEQUENCE [LARGE SCALE GENOMIC DNA]</scope>
    <source>
        <strain evidence="1 3">CCUG 355</strain>
    </source>
</reference>
<reference evidence="2 4" key="2">
    <citation type="submission" date="2018-06" db="EMBL/GenBank/DDBJ databases">
        <authorList>
            <consortium name="Pathogen Informatics"/>
            <person name="Doyle S."/>
        </authorList>
    </citation>
    <scope>NUCLEOTIDE SEQUENCE [LARGE SCALE GENOMIC DNA]</scope>
    <source>
        <strain evidence="2 4">NCTC10293</strain>
    </source>
</reference>
<name>A0A1S9ZTH1_9GAMM</name>
<sequence>MLRNVAPFENVRVTKDGVHVSDIYRGIELIMQLPYDYYTSVHRWFDGEEWHTLDNHKDDEYIDEIQMHCDWIKGDILIMRLSYAAGEQFESYTVEQIDGKNVYTVNTGAKYIFSVEKQTYIPYEPKESAPVQEPELPLNAPQSNTNAAKNEAVLEGTELAKWYYAKGGKPTTCIVSILNFTGHFKYCRDVRLVLNISQSAEYFGHGVDSEAHYWKSFFICNQHGEILNFEQVKQMLIDQGIDV</sequence>
<dbReference type="RefSeq" id="WP_078277610.1">
    <property type="nucleotide sequence ID" value="NZ_CAACXO010000079.1"/>
</dbReference>
<dbReference type="EMBL" id="UGQE01000002">
    <property type="protein sequence ID" value="STZ13607.1"/>
    <property type="molecule type" value="Genomic_DNA"/>
</dbReference>
<evidence type="ECO:0000313" key="2">
    <source>
        <dbReference type="EMBL" id="STZ13607.1"/>
    </source>
</evidence>
<dbReference type="EMBL" id="MUXU01000094">
    <property type="protein sequence ID" value="OOR86819.1"/>
    <property type="molecule type" value="Genomic_DNA"/>
</dbReference>